<comment type="caution">
    <text evidence="1">The sequence shown here is derived from an EMBL/GenBank/DDBJ whole genome shotgun (WGS) entry which is preliminary data.</text>
</comment>
<gene>
    <name evidence="1" type="ORF">BpHYR1_044377</name>
</gene>
<sequence length="87" mass="10214">MENLIQSKIDEILFYLTVLKTDFEESLDITNNSHEKLVANIGDRLEDNAVSKLQKKSEFKKKIKNPHDECETRSRFKIPFFNNLKSP</sequence>
<reference evidence="1 2" key="1">
    <citation type="journal article" date="2018" name="Sci. Rep.">
        <title>Genomic signatures of local adaptation to the degree of environmental predictability in rotifers.</title>
        <authorList>
            <person name="Franch-Gras L."/>
            <person name="Hahn C."/>
            <person name="Garcia-Roger E.M."/>
            <person name="Carmona M.J."/>
            <person name="Serra M."/>
            <person name="Gomez A."/>
        </authorList>
    </citation>
    <scope>NUCLEOTIDE SEQUENCE [LARGE SCALE GENOMIC DNA]</scope>
    <source>
        <strain evidence="1">HYR1</strain>
    </source>
</reference>
<evidence type="ECO:0000313" key="1">
    <source>
        <dbReference type="EMBL" id="RNA39839.1"/>
    </source>
</evidence>
<keyword evidence="2" id="KW-1185">Reference proteome</keyword>
<evidence type="ECO:0000313" key="2">
    <source>
        <dbReference type="Proteomes" id="UP000276133"/>
    </source>
</evidence>
<dbReference type="AlphaFoldDB" id="A0A3M7SVW6"/>
<protein>
    <submittedName>
        <fullName evidence="1">Uncharacterized protein</fullName>
    </submittedName>
</protein>
<proteinExistence type="predicted"/>
<dbReference type="EMBL" id="REGN01000700">
    <property type="protein sequence ID" value="RNA39839.1"/>
    <property type="molecule type" value="Genomic_DNA"/>
</dbReference>
<organism evidence="1 2">
    <name type="scientific">Brachionus plicatilis</name>
    <name type="common">Marine rotifer</name>
    <name type="synonym">Brachionus muelleri</name>
    <dbReference type="NCBI Taxonomy" id="10195"/>
    <lineage>
        <taxon>Eukaryota</taxon>
        <taxon>Metazoa</taxon>
        <taxon>Spiralia</taxon>
        <taxon>Gnathifera</taxon>
        <taxon>Rotifera</taxon>
        <taxon>Eurotatoria</taxon>
        <taxon>Monogononta</taxon>
        <taxon>Pseudotrocha</taxon>
        <taxon>Ploima</taxon>
        <taxon>Brachionidae</taxon>
        <taxon>Brachionus</taxon>
    </lineage>
</organism>
<dbReference type="Proteomes" id="UP000276133">
    <property type="component" value="Unassembled WGS sequence"/>
</dbReference>
<accession>A0A3M7SVW6</accession>
<name>A0A3M7SVW6_BRAPC</name>